<proteinExistence type="predicted"/>
<organism evidence="3 4">
    <name type="scientific">Spizellomyces punctatus (strain DAOM BR117)</name>
    <dbReference type="NCBI Taxonomy" id="645134"/>
    <lineage>
        <taxon>Eukaryota</taxon>
        <taxon>Fungi</taxon>
        <taxon>Fungi incertae sedis</taxon>
        <taxon>Chytridiomycota</taxon>
        <taxon>Chytridiomycota incertae sedis</taxon>
        <taxon>Chytridiomycetes</taxon>
        <taxon>Spizellomycetales</taxon>
        <taxon>Spizellomycetaceae</taxon>
        <taxon>Spizellomyces</taxon>
    </lineage>
</organism>
<dbReference type="OrthoDB" id="2124915at2759"/>
<dbReference type="Proteomes" id="UP000053201">
    <property type="component" value="Unassembled WGS sequence"/>
</dbReference>
<name>A0A0L0HNN6_SPIPD</name>
<evidence type="ECO:0000256" key="1">
    <source>
        <dbReference type="SAM" id="MobiDB-lite"/>
    </source>
</evidence>
<dbReference type="RefSeq" id="XP_016610697.1">
    <property type="nucleotide sequence ID" value="XM_016750060.1"/>
</dbReference>
<feature type="region of interest" description="Disordered" evidence="1">
    <location>
        <begin position="24"/>
        <end position="79"/>
    </location>
</feature>
<protein>
    <submittedName>
        <fullName evidence="3">Uncharacterized protein</fullName>
    </submittedName>
</protein>
<feature type="chain" id="PRO_5005539980" evidence="2">
    <location>
        <begin position="24"/>
        <end position="454"/>
    </location>
</feature>
<keyword evidence="4" id="KW-1185">Reference proteome</keyword>
<evidence type="ECO:0000313" key="3">
    <source>
        <dbReference type="EMBL" id="KND02658.1"/>
    </source>
</evidence>
<sequence>MRFNFALVLLYVVLLALSKEAIAAKGSSGGGGKGGSTGGKGGGTSSGGKNTGSGGSTGGKPSGIPRTSPGSTIGSGYKTKGYTPGAATNRGVFNPSNRGVGSGFFGNGLGHNRLFWIALFGPLAFHHCGYHCRYGQRYNENEGKYYVRQYDPLVNNNTKTVIYSTARNTDDGADNRMQFVFSTASYPSIRATYYDSSNVQAASGEGDFTYGLTLFRVLEYVDGDGNGVFSQADNVTRSVDLNQGQWGPLSFIEKFSDTRRYYEATSEMVAPVANSTQNVTFAVTFRATNILINSTDTLVLPNAGMIDFNIKGLTPQTNVALQVLLRSSEQFKSDPNPTLKDGNLTKGIGFGDAAGGRFEWFTTSATGSPLTSDNITNPTAGTTSEDTRIVGGKNETVQMQTLNLVSGSGSVNVRAISFLDEEILTPEFSSARRAISKTWVGGLVVFTAMWMLLL</sequence>
<accession>A0A0L0HNN6</accession>
<dbReference type="GeneID" id="27685387"/>
<keyword evidence="2" id="KW-0732">Signal</keyword>
<dbReference type="eggNOG" id="ENOG502STHB">
    <property type="taxonomic scope" value="Eukaryota"/>
</dbReference>
<dbReference type="InParanoid" id="A0A0L0HNN6"/>
<dbReference type="VEuPathDB" id="FungiDB:SPPG_01744"/>
<gene>
    <name evidence="3" type="ORF">SPPG_01744</name>
</gene>
<feature type="compositionally biased region" description="Gly residues" evidence="1">
    <location>
        <begin position="27"/>
        <end position="61"/>
    </location>
</feature>
<reference evidence="3 4" key="1">
    <citation type="submission" date="2009-08" db="EMBL/GenBank/DDBJ databases">
        <title>The Genome Sequence of Spizellomyces punctatus strain DAOM BR117.</title>
        <authorList>
            <consortium name="The Broad Institute Genome Sequencing Platform"/>
            <person name="Russ C."/>
            <person name="Cuomo C."/>
            <person name="Shea T."/>
            <person name="Young S.K."/>
            <person name="Zeng Q."/>
            <person name="Koehrsen M."/>
            <person name="Haas B."/>
            <person name="Borodovsky M."/>
            <person name="Guigo R."/>
            <person name="Alvarado L."/>
            <person name="Berlin A."/>
            <person name="Bochicchio J."/>
            <person name="Borenstein D."/>
            <person name="Chapman S."/>
            <person name="Chen Z."/>
            <person name="Engels R."/>
            <person name="Freedman E."/>
            <person name="Gellesch M."/>
            <person name="Goldberg J."/>
            <person name="Griggs A."/>
            <person name="Gujja S."/>
            <person name="Heiman D."/>
            <person name="Hepburn T."/>
            <person name="Howarth C."/>
            <person name="Jen D."/>
            <person name="Larson L."/>
            <person name="Lewis B."/>
            <person name="Mehta T."/>
            <person name="Park D."/>
            <person name="Pearson M."/>
            <person name="Roberts A."/>
            <person name="Saif S."/>
            <person name="Shenoy N."/>
            <person name="Sisk P."/>
            <person name="Stolte C."/>
            <person name="Sykes S."/>
            <person name="Thomson T."/>
            <person name="Walk T."/>
            <person name="White J."/>
            <person name="Yandava C."/>
            <person name="Burger G."/>
            <person name="Gray M.W."/>
            <person name="Holland P.W.H."/>
            <person name="King N."/>
            <person name="Lang F.B.F."/>
            <person name="Roger A.J."/>
            <person name="Ruiz-Trillo I."/>
            <person name="Lander E."/>
            <person name="Nusbaum C."/>
        </authorList>
    </citation>
    <scope>NUCLEOTIDE SEQUENCE [LARGE SCALE GENOMIC DNA]</scope>
    <source>
        <strain evidence="3 4">DAOM BR117</strain>
    </source>
</reference>
<dbReference type="AlphaFoldDB" id="A0A0L0HNN6"/>
<feature type="signal peptide" evidence="2">
    <location>
        <begin position="1"/>
        <end position="23"/>
    </location>
</feature>
<dbReference type="STRING" id="645134.A0A0L0HNN6"/>
<evidence type="ECO:0000313" key="4">
    <source>
        <dbReference type="Proteomes" id="UP000053201"/>
    </source>
</evidence>
<evidence type="ECO:0000256" key="2">
    <source>
        <dbReference type="SAM" id="SignalP"/>
    </source>
</evidence>
<dbReference type="EMBL" id="KQ257452">
    <property type="protein sequence ID" value="KND02658.1"/>
    <property type="molecule type" value="Genomic_DNA"/>
</dbReference>
<dbReference type="OMA" id="QFATIDM"/>